<keyword evidence="5 11" id="KW-0028">Amino-acid biosynthesis</keyword>
<keyword evidence="6 11" id="KW-0412">Isoleucine biosynthesis</keyword>
<dbReference type="InterPro" id="IPR005787">
    <property type="entry name" value="Thr_deHydtase_biosynth"/>
</dbReference>
<evidence type="ECO:0000259" key="13">
    <source>
        <dbReference type="PROSITE" id="PS51672"/>
    </source>
</evidence>
<dbReference type="AlphaFoldDB" id="K8F245"/>
<keyword evidence="8 11" id="KW-0663">Pyridoxal phosphate</keyword>
<evidence type="ECO:0000313" key="14">
    <source>
        <dbReference type="EMBL" id="CCO66338.1"/>
    </source>
</evidence>
<dbReference type="InterPro" id="IPR000634">
    <property type="entry name" value="Ser/Thr_deHydtase_PyrdxlP-BS"/>
</dbReference>
<dbReference type="InterPro" id="IPR001926">
    <property type="entry name" value="TrpB-like_PALP"/>
</dbReference>
<evidence type="ECO:0000313" key="15">
    <source>
        <dbReference type="Proteomes" id="UP000198341"/>
    </source>
</evidence>
<proteinExistence type="inferred from homology"/>
<dbReference type="InterPro" id="IPR050147">
    <property type="entry name" value="Ser/Thr_Dehydratase"/>
</dbReference>
<dbReference type="STRING" id="41875.K8F245"/>
<accession>K8F245</accession>
<evidence type="ECO:0000256" key="5">
    <source>
        <dbReference type="ARBA" id="ARBA00022605"/>
    </source>
</evidence>
<dbReference type="Gene3D" id="3.40.50.1100">
    <property type="match status" value="2"/>
</dbReference>
<reference evidence="14 15" key="1">
    <citation type="submission" date="2011-10" db="EMBL/GenBank/DDBJ databases">
        <authorList>
            <person name="Genoscope - CEA"/>
        </authorList>
    </citation>
    <scope>NUCLEOTIDE SEQUENCE [LARGE SCALE GENOMIC DNA]</scope>
    <source>
        <strain evidence="14 15">RCC 1105</strain>
    </source>
</reference>
<dbReference type="SUPFAM" id="SSF53686">
    <property type="entry name" value="Tryptophan synthase beta subunit-like PLP-dependent enzymes"/>
    <property type="match status" value="1"/>
</dbReference>
<evidence type="ECO:0000256" key="6">
    <source>
        <dbReference type="ARBA" id="ARBA00022624"/>
    </source>
</evidence>
<dbReference type="GO" id="GO:0004794">
    <property type="term" value="F:threonine deaminase activity"/>
    <property type="evidence" value="ECO:0007669"/>
    <property type="project" value="UniProtKB-UniRule"/>
</dbReference>
<dbReference type="Gene3D" id="3.40.1020.10">
    <property type="entry name" value="Biosynthetic Threonine Deaminase, Domain 3"/>
    <property type="match status" value="1"/>
</dbReference>
<dbReference type="InterPro" id="IPR036052">
    <property type="entry name" value="TrpB-like_PALP_sf"/>
</dbReference>
<dbReference type="GO" id="GO:0006565">
    <property type="term" value="P:L-serine catabolic process"/>
    <property type="evidence" value="ECO:0007669"/>
    <property type="project" value="TreeGrafter"/>
</dbReference>
<protein>
    <recommendedName>
        <fullName evidence="11">Threonine dehydratase</fullName>
        <ecNumber evidence="11">4.3.1.19</ecNumber>
    </recommendedName>
    <alternativeName>
        <fullName evidence="11">Threonine deaminase</fullName>
    </alternativeName>
</protein>
<evidence type="ECO:0000256" key="3">
    <source>
        <dbReference type="ARBA" id="ARBA00004810"/>
    </source>
</evidence>
<dbReference type="KEGG" id="bpg:Bathy07g03260"/>
<dbReference type="EC" id="4.3.1.19" evidence="11"/>
<dbReference type="InterPro" id="IPR045865">
    <property type="entry name" value="ACT-like_dom_sf"/>
</dbReference>
<evidence type="ECO:0000256" key="7">
    <source>
        <dbReference type="ARBA" id="ARBA00022737"/>
    </source>
</evidence>
<comment type="similarity">
    <text evidence="4 11">Belongs to the serine/threonine dehydratase family.</text>
</comment>
<keyword evidence="15" id="KW-1185">Reference proteome</keyword>
<dbReference type="CDD" id="cd01562">
    <property type="entry name" value="Thr-dehyd"/>
    <property type="match status" value="1"/>
</dbReference>
<dbReference type="GeneID" id="19014815"/>
<dbReference type="NCBIfam" id="NF006674">
    <property type="entry name" value="PRK09224.1"/>
    <property type="match status" value="1"/>
</dbReference>
<evidence type="ECO:0000256" key="8">
    <source>
        <dbReference type="ARBA" id="ARBA00022898"/>
    </source>
</evidence>
<evidence type="ECO:0000256" key="12">
    <source>
        <dbReference type="SAM" id="MobiDB-lite"/>
    </source>
</evidence>
<comment type="cofactor">
    <cofactor evidence="2 11">
        <name>pyridoxal 5'-phosphate</name>
        <dbReference type="ChEBI" id="CHEBI:597326"/>
    </cofactor>
</comment>
<evidence type="ECO:0000256" key="9">
    <source>
        <dbReference type="ARBA" id="ARBA00023239"/>
    </source>
</evidence>
<feature type="domain" description="ACT-like" evidence="13">
    <location>
        <begin position="613"/>
        <end position="684"/>
    </location>
</feature>
<evidence type="ECO:0000256" key="1">
    <source>
        <dbReference type="ARBA" id="ARBA00001274"/>
    </source>
</evidence>
<dbReference type="PANTHER" id="PTHR48078">
    <property type="entry name" value="THREONINE DEHYDRATASE, MITOCHONDRIAL-RELATED"/>
    <property type="match status" value="1"/>
</dbReference>
<feature type="region of interest" description="Disordered" evidence="12">
    <location>
        <begin position="56"/>
        <end position="91"/>
    </location>
</feature>
<dbReference type="SUPFAM" id="SSF55021">
    <property type="entry name" value="ACT-like"/>
    <property type="match status" value="2"/>
</dbReference>
<dbReference type="PROSITE" id="PS00165">
    <property type="entry name" value="DEHYDRATASE_SER_THR"/>
    <property type="match status" value="1"/>
</dbReference>
<organism evidence="14 15">
    <name type="scientific">Bathycoccus prasinos</name>
    <dbReference type="NCBI Taxonomy" id="41875"/>
    <lineage>
        <taxon>Eukaryota</taxon>
        <taxon>Viridiplantae</taxon>
        <taxon>Chlorophyta</taxon>
        <taxon>Mamiellophyceae</taxon>
        <taxon>Mamiellales</taxon>
        <taxon>Bathycoccaceae</taxon>
        <taxon>Bathycoccus</taxon>
    </lineage>
</organism>
<dbReference type="PANTHER" id="PTHR48078:SF11">
    <property type="entry name" value="THREONINE DEHYDRATASE, MITOCHONDRIAL"/>
    <property type="match status" value="1"/>
</dbReference>
<keyword evidence="7" id="KW-0677">Repeat</keyword>
<dbReference type="CDD" id="cd04907">
    <property type="entry name" value="ACT_ThrD-I_2"/>
    <property type="match status" value="1"/>
</dbReference>
<dbReference type="GO" id="GO:0009097">
    <property type="term" value="P:isoleucine biosynthetic process"/>
    <property type="evidence" value="ECO:0007669"/>
    <property type="project" value="UniProtKB-UniRule"/>
</dbReference>
<keyword evidence="9 11" id="KW-0456">Lyase</keyword>
<comment type="catalytic activity">
    <reaction evidence="1 11">
        <text>L-threonine = 2-oxobutanoate + NH4(+)</text>
        <dbReference type="Rhea" id="RHEA:22108"/>
        <dbReference type="ChEBI" id="CHEBI:16763"/>
        <dbReference type="ChEBI" id="CHEBI:28938"/>
        <dbReference type="ChEBI" id="CHEBI:57926"/>
        <dbReference type="EC" id="4.3.1.19"/>
    </reaction>
</comment>
<dbReference type="Proteomes" id="UP000198341">
    <property type="component" value="Chromosome 7"/>
</dbReference>
<keyword evidence="10 11" id="KW-0100">Branched-chain amino acid biosynthesis</keyword>
<dbReference type="NCBIfam" id="TIGR01124">
    <property type="entry name" value="ilvA_2Cterm"/>
    <property type="match status" value="1"/>
</dbReference>
<comment type="pathway">
    <text evidence="3 11">Amino-acid biosynthesis; L-isoleucine biosynthesis; 2-oxobutanoate from L-threonine: step 1/1.</text>
</comment>
<evidence type="ECO:0000256" key="2">
    <source>
        <dbReference type="ARBA" id="ARBA00001933"/>
    </source>
</evidence>
<dbReference type="RefSeq" id="XP_007512250.1">
    <property type="nucleotide sequence ID" value="XM_007512188.1"/>
</dbReference>
<dbReference type="UniPathway" id="UPA00047">
    <property type="reaction ID" value="UER00054"/>
</dbReference>
<evidence type="ECO:0000256" key="11">
    <source>
        <dbReference type="RuleBase" id="RU362012"/>
    </source>
</evidence>
<dbReference type="EMBL" id="FO082272">
    <property type="protein sequence ID" value="CCO66338.1"/>
    <property type="molecule type" value="Genomic_DNA"/>
</dbReference>
<gene>
    <name evidence="14" type="ORF">Bathy07g03260</name>
</gene>
<sequence>MMLMSATTPSTSTITTSSRRTFFPESSATVARLRRHALRRPGTTTTTTTECAARKEDKNGCLERRRRRRKSVALHSWKGGGGGKRGGDNALEPPNAILENFASDTNNEEDVINAPATLINPLLKKQKDATNEEEESERVKAKPIVNPEDFTLQPGEVSKFKAPTTTVEDLQLSGWYLKAILTADVYDVVVETPLELAARLSERVTASVPMTPGGDAQKQKRIFLKREDLQQVFSFKIRGAYNKIKNLKKEELERGIITASAGNHAQGVALSAKTLGIKAVVAMPVTTPKIKVEAVRRLGGDVVLIGENFDETAAYAKKRSVDDEMTFIPPFDEPYVIAGQGTCGVEILRQLPTAKAVFIPIGGGGLIAGVATYLKTIAPKIKIIGVEPSGANAMAQSLDRGELVKLSKVDGFADGVAVKEVGVNCFQLCQQCVDGVMMVRTDQTCAALKDVFEDTRSILEPSGALAVAGAKEWLNANPDFEGDVVCITSGANMNFDRLRVISEIADGGSGTEATLISAIPEENGSFKRFVTLVGEDTNFTEFKYRVQNLSGDGKKSLAKVLYSVNVESETQLQACIARLRSNGIPTEDFTKDETTQTHLRNITGGASSIPNERLYNIAIPERAGALANFLDFISPRWNVSMTHYRAGGQREASVLVGIQVPDSELAEIEAALDGCGYEYSCLQSNAAYNMLFEDN</sequence>
<dbReference type="Pfam" id="PF00585">
    <property type="entry name" value="Thr_dehydrat_C"/>
    <property type="match status" value="2"/>
</dbReference>
<dbReference type="OrthoDB" id="4418812at2759"/>
<evidence type="ECO:0000256" key="10">
    <source>
        <dbReference type="ARBA" id="ARBA00023304"/>
    </source>
</evidence>
<dbReference type="eggNOG" id="KOG1250">
    <property type="taxonomic scope" value="Eukaryota"/>
</dbReference>
<name>K8F245_9CHLO</name>
<dbReference type="GO" id="GO:0006567">
    <property type="term" value="P:L-threonine catabolic process"/>
    <property type="evidence" value="ECO:0007669"/>
    <property type="project" value="TreeGrafter"/>
</dbReference>
<dbReference type="GO" id="GO:0003941">
    <property type="term" value="F:L-serine ammonia-lyase activity"/>
    <property type="evidence" value="ECO:0007669"/>
    <property type="project" value="TreeGrafter"/>
</dbReference>
<dbReference type="InterPro" id="IPR038110">
    <property type="entry name" value="TD_ACT-like_sf"/>
</dbReference>
<dbReference type="FunFam" id="3.40.50.1100:FF:000008">
    <property type="entry name" value="L-threonine dehydratase"/>
    <property type="match status" value="1"/>
</dbReference>
<dbReference type="InterPro" id="IPR001721">
    <property type="entry name" value="TD_ACT-like"/>
</dbReference>
<dbReference type="PROSITE" id="PS51672">
    <property type="entry name" value="ACT_LIKE"/>
    <property type="match status" value="1"/>
</dbReference>
<evidence type="ECO:0000256" key="4">
    <source>
        <dbReference type="ARBA" id="ARBA00010869"/>
    </source>
</evidence>
<dbReference type="GO" id="GO:0030170">
    <property type="term" value="F:pyridoxal phosphate binding"/>
    <property type="evidence" value="ECO:0007669"/>
    <property type="project" value="InterPro"/>
</dbReference>
<dbReference type="Pfam" id="PF00291">
    <property type="entry name" value="PALP"/>
    <property type="match status" value="1"/>
</dbReference>